<reference evidence="3" key="1">
    <citation type="submission" date="2020-08" db="EMBL/GenBank/DDBJ databases">
        <title>Ramlibacter sp. USB13 16S ribosomal RNA gene genome sequencing and assembly.</title>
        <authorList>
            <person name="Kang M."/>
        </authorList>
    </citation>
    <scope>NUCLEOTIDE SEQUENCE</scope>
    <source>
        <strain evidence="3">USB13</strain>
    </source>
</reference>
<comment type="caution">
    <text evidence="3">The sequence shown here is derived from an EMBL/GenBank/DDBJ whole genome shotgun (WGS) entry which is preliminary data.</text>
</comment>
<dbReference type="InterPro" id="IPR053232">
    <property type="entry name" value="DnaJ_C/III_chloroplastic"/>
</dbReference>
<feature type="domain" description="J" evidence="2">
    <location>
        <begin position="81"/>
        <end position="148"/>
    </location>
</feature>
<keyword evidence="4" id="KW-1185">Reference proteome</keyword>
<feature type="compositionally biased region" description="Low complexity" evidence="1">
    <location>
        <begin position="156"/>
        <end position="179"/>
    </location>
</feature>
<dbReference type="SUPFAM" id="SSF46565">
    <property type="entry name" value="Chaperone J-domain"/>
    <property type="match status" value="1"/>
</dbReference>
<dbReference type="Pfam" id="PF00226">
    <property type="entry name" value="DnaJ"/>
    <property type="match status" value="1"/>
</dbReference>
<dbReference type="PROSITE" id="PS50076">
    <property type="entry name" value="DNAJ_2"/>
    <property type="match status" value="1"/>
</dbReference>
<feature type="compositionally biased region" description="Low complexity" evidence="1">
    <location>
        <begin position="227"/>
        <end position="263"/>
    </location>
</feature>
<dbReference type="RefSeq" id="WP_187074455.1">
    <property type="nucleotide sequence ID" value="NZ_JACORT010000001.1"/>
</dbReference>
<dbReference type="AlphaFoldDB" id="A0A923SD93"/>
<feature type="region of interest" description="Disordered" evidence="1">
    <location>
        <begin position="213"/>
        <end position="263"/>
    </location>
</feature>
<protein>
    <submittedName>
        <fullName evidence="3">J domain-containing protein</fullName>
    </submittedName>
</protein>
<evidence type="ECO:0000256" key="1">
    <source>
        <dbReference type="SAM" id="MobiDB-lite"/>
    </source>
</evidence>
<evidence type="ECO:0000313" key="3">
    <source>
        <dbReference type="EMBL" id="MBC5781707.1"/>
    </source>
</evidence>
<dbReference type="Proteomes" id="UP000608513">
    <property type="component" value="Unassembled WGS sequence"/>
</dbReference>
<dbReference type="PANTHER" id="PTHR45090:SF4">
    <property type="entry name" value="J DOMAIN-CONTAINING PROTEIN"/>
    <property type="match status" value="1"/>
</dbReference>
<organism evidence="3 4">
    <name type="scientific">Ramlibacter cellulosilyticus</name>
    <dbReference type="NCBI Taxonomy" id="2764187"/>
    <lineage>
        <taxon>Bacteria</taxon>
        <taxon>Pseudomonadati</taxon>
        <taxon>Pseudomonadota</taxon>
        <taxon>Betaproteobacteria</taxon>
        <taxon>Burkholderiales</taxon>
        <taxon>Comamonadaceae</taxon>
        <taxon>Ramlibacter</taxon>
    </lineage>
</organism>
<dbReference type="PANTHER" id="PTHR45090">
    <property type="entry name" value="CHAPERONE PROTEIN DNAJ 20 CHLOROPLASTIC"/>
    <property type="match status" value="1"/>
</dbReference>
<dbReference type="EMBL" id="JACORT010000001">
    <property type="protein sequence ID" value="MBC5781707.1"/>
    <property type="molecule type" value="Genomic_DNA"/>
</dbReference>
<proteinExistence type="predicted"/>
<dbReference type="InterPro" id="IPR001623">
    <property type="entry name" value="DnaJ_domain"/>
</dbReference>
<dbReference type="CDD" id="cd06257">
    <property type="entry name" value="DnaJ"/>
    <property type="match status" value="1"/>
</dbReference>
<accession>A0A923SD93</accession>
<evidence type="ECO:0000313" key="4">
    <source>
        <dbReference type="Proteomes" id="UP000608513"/>
    </source>
</evidence>
<dbReference type="SMART" id="SM00271">
    <property type="entry name" value="DnaJ"/>
    <property type="match status" value="1"/>
</dbReference>
<gene>
    <name evidence="3" type="ORF">H8N03_02045</name>
</gene>
<name>A0A923SD93_9BURK</name>
<sequence>MKASEPAAPTTPSVPAALLDYFEAPGKYQLTLRQPAVLFASVREILQLASGRGSADAPQSPKLREAASFFLRAALLYPGADHYALLGLPPGEATSDLKERYRLLMRLIHPDYAAGAAIAWPDDAAVRVNRAYEVLSSPVLRREYDEQLASLRTRRPVAPEAPVRPRAVAPRPAPRPATVRRPVGRKLAWVLGAAALIPAGILLMSGGEPEHLVQRPRARPAAPAPAPSVASLATPSAVPATPSQPAPSVQPDANLAAPAPVPAASPALPGPEIVQGAAAQPAASARAVPNEVALVRPMPAPPLRPPVPPTAGAMPVAAPAIARPAVLETPPTRPAEAVAAVAMTAPEPRPLPPMPASAAPLAPVATAAPASRMTVTLALPQVPAPTLEDAQPLLTQLLQVLETGNGDQVLRLLDSDARVQPGAQALSRQYEQMVRGGRPIRLSQVDFTAEPREGGTLLVTGRIRLHAGEPTIGSFGQKLVLRAEFAQRSGKVHLTGLGTAPD</sequence>
<dbReference type="InterPro" id="IPR036869">
    <property type="entry name" value="J_dom_sf"/>
</dbReference>
<feature type="region of interest" description="Disordered" evidence="1">
    <location>
        <begin position="153"/>
        <end position="179"/>
    </location>
</feature>
<evidence type="ECO:0000259" key="2">
    <source>
        <dbReference type="PROSITE" id="PS50076"/>
    </source>
</evidence>
<dbReference type="Gene3D" id="1.10.287.110">
    <property type="entry name" value="DnaJ domain"/>
    <property type="match status" value="1"/>
</dbReference>